<dbReference type="EMBL" id="CM001440">
    <property type="protein sequence ID" value="EHR59060.1"/>
    <property type="molecule type" value="Genomic_DNA"/>
</dbReference>
<keyword evidence="2" id="KW-1133">Transmembrane helix</keyword>
<dbReference type="RefSeq" id="WP_005452618.1">
    <property type="nucleotide sequence ID" value="NZ_CM001440.1"/>
</dbReference>
<sequence length="279" mass="28653">MNTSGPDADDLDARLRALFADSRLDVTPGARAEERIVAGARRLRRRRAVLAGGGTTLAVVAVAAAVMVAGSRTGEKGDEIRVAASPAEPPPASASVFTTREPDAPDDPPPLNESRTPGAEHPTSSHLVSPPPGPSTAATPPVHSGSVVIADAVLDPDGYRALKLGMPYREAVATDMLMVSGETPPPPTCADYALVEGDASVRSVTISRQYGVVGFAANNAVTPEGAGVGTSVDQLKGLYPGGRQAEAAYTVDTGAGFYEFRVPDGVVTEVTLKAHTSDC</sequence>
<keyword evidence="4" id="KW-1185">Reference proteome</keyword>
<gene>
    <name evidence="3" type="ORF">SaccyDRAFT_0120</name>
</gene>
<protein>
    <submittedName>
        <fullName evidence="3">Uncharacterized protein</fullName>
    </submittedName>
</protein>
<reference evidence="3 4" key="1">
    <citation type="submission" date="2011-11" db="EMBL/GenBank/DDBJ databases">
        <title>The Noncontiguous Finished sequence of Saccharomonospora cyanea NA-134.</title>
        <authorList>
            <consortium name="US DOE Joint Genome Institute"/>
            <person name="Lucas S."/>
            <person name="Han J."/>
            <person name="Lapidus A."/>
            <person name="Cheng J.-F."/>
            <person name="Goodwin L."/>
            <person name="Pitluck S."/>
            <person name="Peters L."/>
            <person name="Ovchinnikova G."/>
            <person name="Lu M."/>
            <person name="Detter J.C."/>
            <person name="Han C."/>
            <person name="Tapia R."/>
            <person name="Land M."/>
            <person name="Hauser L."/>
            <person name="Kyrpides N."/>
            <person name="Ivanova N."/>
            <person name="Pagani I."/>
            <person name="Brambilla E.-M."/>
            <person name="Klenk H.-P."/>
            <person name="Woyke T."/>
        </authorList>
    </citation>
    <scope>NUCLEOTIDE SEQUENCE [LARGE SCALE GENOMIC DNA]</scope>
    <source>
        <strain evidence="3 4">NA-134</strain>
    </source>
</reference>
<dbReference type="Proteomes" id="UP000002791">
    <property type="component" value="Chromosome"/>
</dbReference>
<name>H5XQL4_9PSEU</name>
<feature type="transmembrane region" description="Helical" evidence="2">
    <location>
        <begin position="48"/>
        <end position="70"/>
    </location>
</feature>
<evidence type="ECO:0000256" key="2">
    <source>
        <dbReference type="SAM" id="Phobius"/>
    </source>
</evidence>
<dbReference type="AlphaFoldDB" id="H5XQL4"/>
<feature type="region of interest" description="Disordered" evidence="1">
    <location>
        <begin position="83"/>
        <end position="142"/>
    </location>
</feature>
<accession>H5XQL4</accession>
<keyword evidence="2" id="KW-0472">Membrane</keyword>
<keyword evidence="2" id="KW-0812">Transmembrane</keyword>
<dbReference type="eggNOG" id="ENOG50341IB">
    <property type="taxonomic scope" value="Bacteria"/>
</dbReference>
<dbReference type="STRING" id="882082.SaccyDRAFT_0120"/>
<dbReference type="OrthoDB" id="3695075at2"/>
<evidence type="ECO:0000313" key="3">
    <source>
        <dbReference type="EMBL" id="EHR59060.1"/>
    </source>
</evidence>
<proteinExistence type="predicted"/>
<organism evidence="3 4">
    <name type="scientific">Saccharomonospora cyanea NA-134</name>
    <dbReference type="NCBI Taxonomy" id="882082"/>
    <lineage>
        <taxon>Bacteria</taxon>
        <taxon>Bacillati</taxon>
        <taxon>Actinomycetota</taxon>
        <taxon>Actinomycetes</taxon>
        <taxon>Pseudonocardiales</taxon>
        <taxon>Pseudonocardiaceae</taxon>
        <taxon>Saccharomonospora</taxon>
    </lineage>
</organism>
<evidence type="ECO:0000313" key="4">
    <source>
        <dbReference type="Proteomes" id="UP000002791"/>
    </source>
</evidence>
<evidence type="ECO:0000256" key="1">
    <source>
        <dbReference type="SAM" id="MobiDB-lite"/>
    </source>
</evidence>
<dbReference type="HOGENOM" id="CLU_087833_0_0_11"/>